<dbReference type="PANTHER" id="PTHR33383:SF1">
    <property type="entry name" value="MEMBRANE PROTEIN INSERTION EFFICIENCY FACTOR-RELATED"/>
    <property type="match status" value="1"/>
</dbReference>
<dbReference type="Pfam" id="PF01809">
    <property type="entry name" value="YidD"/>
    <property type="match status" value="1"/>
</dbReference>
<reference evidence="3" key="1">
    <citation type="journal article" date="2019" name="Int. J. Syst. Evol. Microbiol.">
        <title>The Global Catalogue of Microorganisms (GCM) 10K type strain sequencing project: providing services to taxonomists for standard genome sequencing and annotation.</title>
        <authorList>
            <consortium name="The Broad Institute Genomics Platform"/>
            <consortium name="The Broad Institute Genome Sequencing Center for Infectious Disease"/>
            <person name="Wu L."/>
            <person name="Ma J."/>
        </authorList>
    </citation>
    <scope>NUCLEOTIDE SEQUENCE [LARGE SCALE GENOMIC DNA]</scope>
    <source>
        <strain evidence="3">CGMCC 1.15197</strain>
    </source>
</reference>
<protein>
    <recommendedName>
        <fullName evidence="1">Putative membrane protein insertion efficiency factor</fullName>
    </recommendedName>
</protein>
<evidence type="ECO:0000256" key="1">
    <source>
        <dbReference type="HAMAP-Rule" id="MF_00386"/>
    </source>
</evidence>
<name>A0ABQ1ULE9_9BACT</name>
<accession>A0ABQ1ULE9</accession>
<gene>
    <name evidence="2" type="ORF">GCM10011383_35680</name>
</gene>
<dbReference type="RefSeq" id="WP_188815383.1">
    <property type="nucleotide sequence ID" value="NZ_BMHT01000006.1"/>
</dbReference>
<comment type="subcellular location">
    <subcellularLocation>
        <location evidence="1">Cell membrane</location>
        <topology evidence="1">Peripheral membrane protein</topology>
        <orientation evidence="1">Cytoplasmic side</orientation>
    </subcellularLocation>
</comment>
<dbReference type="InterPro" id="IPR002696">
    <property type="entry name" value="Membr_insert_effic_factor_YidD"/>
</dbReference>
<comment type="caution">
    <text evidence="2">The sequence shown here is derived from an EMBL/GenBank/DDBJ whole genome shotgun (WGS) entry which is preliminary data.</text>
</comment>
<comment type="similarity">
    <text evidence="1">Belongs to the UPF0161 family.</text>
</comment>
<dbReference type="EMBL" id="BMHT01000006">
    <property type="protein sequence ID" value="GGF20876.1"/>
    <property type="molecule type" value="Genomic_DNA"/>
</dbReference>
<dbReference type="SMART" id="SM01234">
    <property type="entry name" value="Haemolytic"/>
    <property type="match status" value="1"/>
</dbReference>
<proteinExistence type="inferred from homology"/>
<keyword evidence="1" id="KW-1003">Cell membrane</keyword>
<dbReference type="Proteomes" id="UP000632273">
    <property type="component" value="Unassembled WGS sequence"/>
</dbReference>
<dbReference type="HAMAP" id="MF_00386">
    <property type="entry name" value="UPF0161_YidD"/>
    <property type="match status" value="1"/>
</dbReference>
<evidence type="ECO:0000313" key="2">
    <source>
        <dbReference type="EMBL" id="GGF20876.1"/>
    </source>
</evidence>
<dbReference type="PANTHER" id="PTHR33383">
    <property type="entry name" value="MEMBRANE PROTEIN INSERTION EFFICIENCY FACTOR-RELATED"/>
    <property type="match status" value="1"/>
</dbReference>
<dbReference type="NCBIfam" id="TIGR00278">
    <property type="entry name" value="membrane protein insertion efficiency factor YidD"/>
    <property type="match status" value="1"/>
</dbReference>
<sequence length="73" mass="8374">MNFLFRQLLLGLIWVYRHLISPLTPASCRYQPTCSAYAAQAVQKHGPWRGGWLALRRISRCHPWGGHGYDPVP</sequence>
<comment type="function">
    <text evidence="1">Could be involved in insertion of integral membrane proteins into the membrane.</text>
</comment>
<keyword evidence="1" id="KW-0472">Membrane</keyword>
<evidence type="ECO:0000313" key="3">
    <source>
        <dbReference type="Proteomes" id="UP000632273"/>
    </source>
</evidence>
<organism evidence="2 3">
    <name type="scientific">Hymenobacter cavernae</name>
    <dbReference type="NCBI Taxonomy" id="2044852"/>
    <lineage>
        <taxon>Bacteria</taxon>
        <taxon>Pseudomonadati</taxon>
        <taxon>Bacteroidota</taxon>
        <taxon>Cytophagia</taxon>
        <taxon>Cytophagales</taxon>
        <taxon>Hymenobacteraceae</taxon>
        <taxon>Hymenobacter</taxon>
    </lineage>
</organism>
<keyword evidence="3" id="KW-1185">Reference proteome</keyword>